<dbReference type="InterPro" id="IPR008972">
    <property type="entry name" value="Cupredoxin"/>
</dbReference>
<reference evidence="20" key="1">
    <citation type="journal article" date="2014" name="Sci. Data">
        <title>Genomes of diverse isolates of the marine cyanobacterium Prochlorococcus.</title>
        <authorList>
            <person name="Biller S."/>
            <person name="Berube P."/>
            <person name="Thompson J."/>
            <person name="Kelly L."/>
            <person name="Roggensack S."/>
            <person name="Awad L."/>
            <person name="Roache-Johnson K."/>
            <person name="Ding H."/>
            <person name="Giovannoni S.J."/>
            <person name="Moore L.R."/>
            <person name="Chisholm S.W."/>
        </authorList>
    </citation>
    <scope>NUCLEOTIDE SEQUENCE [LARGE SCALE GENOMIC DNA]</scope>
    <source>
        <strain evidence="20">GP2</strain>
    </source>
</reference>
<keyword evidence="3 14" id="KW-0813">Transport</keyword>
<comment type="cofactor">
    <cofactor evidence="15">
        <name>Cu cation</name>
        <dbReference type="ChEBI" id="CHEBI:23378"/>
    </cofactor>
    <text evidence="15">Binds a copper A center.</text>
</comment>
<evidence type="ECO:0000256" key="13">
    <source>
        <dbReference type="ARBA" id="ARBA00047816"/>
    </source>
</evidence>
<evidence type="ECO:0000256" key="7">
    <source>
        <dbReference type="ARBA" id="ARBA00022967"/>
    </source>
</evidence>
<dbReference type="InterPro" id="IPR001505">
    <property type="entry name" value="Copper_CuA"/>
</dbReference>
<evidence type="ECO:0000256" key="14">
    <source>
        <dbReference type="RuleBase" id="RU000456"/>
    </source>
</evidence>
<dbReference type="InterPro" id="IPR011759">
    <property type="entry name" value="Cyt_c_oxidase_su2_TM_dom"/>
</dbReference>
<dbReference type="CDD" id="cd13919">
    <property type="entry name" value="CuRO_HCO_II_like_5"/>
    <property type="match status" value="1"/>
</dbReference>
<evidence type="ECO:0000256" key="4">
    <source>
        <dbReference type="ARBA" id="ARBA00022660"/>
    </source>
</evidence>
<dbReference type="STRING" id="59925.EU91_0619"/>
<feature type="transmembrane region" description="Helical" evidence="16">
    <location>
        <begin position="46"/>
        <end position="67"/>
    </location>
</feature>
<comment type="function">
    <text evidence="12 15">Subunits I and II form the functional core of the enzyme complex. Electrons originating in cytochrome c are transferred via heme a and Cu(A) to the binuclear center formed by heme a3 and Cu(B).</text>
</comment>
<dbReference type="GO" id="GO:0004129">
    <property type="term" value="F:cytochrome-c oxidase activity"/>
    <property type="evidence" value="ECO:0007669"/>
    <property type="project" value="UniProtKB-EC"/>
</dbReference>
<dbReference type="NCBIfam" id="TIGR02866">
    <property type="entry name" value="CoxB"/>
    <property type="match status" value="1"/>
</dbReference>
<dbReference type="EMBL" id="JNAH01000003">
    <property type="protein sequence ID" value="KGF88684.1"/>
    <property type="molecule type" value="Genomic_DNA"/>
</dbReference>
<dbReference type="GO" id="GO:0016491">
    <property type="term" value="F:oxidoreductase activity"/>
    <property type="evidence" value="ECO:0007669"/>
    <property type="project" value="UniProtKB-KW"/>
</dbReference>
<dbReference type="InterPro" id="IPR002429">
    <property type="entry name" value="CcO_II-like_C"/>
</dbReference>
<evidence type="ECO:0000256" key="6">
    <source>
        <dbReference type="ARBA" id="ARBA00022723"/>
    </source>
</evidence>
<dbReference type="AlphaFoldDB" id="A0A0A1ZKA9"/>
<comment type="similarity">
    <text evidence="2 14">Belongs to the cytochrome c oxidase subunit 2 family.</text>
</comment>
<dbReference type="PROSITE" id="PS50999">
    <property type="entry name" value="COX2_TM"/>
    <property type="match status" value="1"/>
</dbReference>
<keyword evidence="4 14" id="KW-0679">Respiratory chain</keyword>
<keyword evidence="10 15" id="KW-0186">Copper</keyword>
<comment type="catalytic activity">
    <reaction evidence="13 15">
        <text>4 Fe(II)-[cytochrome c] + O2 + 8 H(+)(in) = 4 Fe(III)-[cytochrome c] + 2 H2O + 4 H(+)(out)</text>
        <dbReference type="Rhea" id="RHEA:11436"/>
        <dbReference type="Rhea" id="RHEA-COMP:10350"/>
        <dbReference type="Rhea" id="RHEA-COMP:14399"/>
        <dbReference type="ChEBI" id="CHEBI:15377"/>
        <dbReference type="ChEBI" id="CHEBI:15378"/>
        <dbReference type="ChEBI" id="CHEBI:15379"/>
        <dbReference type="ChEBI" id="CHEBI:29033"/>
        <dbReference type="ChEBI" id="CHEBI:29034"/>
        <dbReference type="EC" id="7.1.1.9"/>
    </reaction>
</comment>
<evidence type="ECO:0000256" key="12">
    <source>
        <dbReference type="ARBA" id="ARBA00024688"/>
    </source>
</evidence>
<evidence type="ECO:0000256" key="8">
    <source>
        <dbReference type="ARBA" id="ARBA00022982"/>
    </source>
</evidence>
<dbReference type="SUPFAM" id="SSF49503">
    <property type="entry name" value="Cupredoxins"/>
    <property type="match status" value="1"/>
</dbReference>
<dbReference type="Proteomes" id="UP000030598">
    <property type="component" value="Unassembled WGS sequence"/>
</dbReference>
<dbReference type="GO" id="GO:0042773">
    <property type="term" value="P:ATP synthesis coupled electron transport"/>
    <property type="evidence" value="ECO:0007669"/>
    <property type="project" value="TreeGrafter"/>
</dbReference>
<feature type="transmembrane region" description="Helical" evidence="16">
    <location>
        <begin position="88"/>
        <end position="108"/>
    </location>
</feature>
<dbReference type="InterPro" id="IPR036257">
    <property type="entry name" value="Cyt_c_oxidase_su2_TM_sf"/>
</dbReference>
<dbReference type="RefSeq" id="WP_032524158.1">
    <property type="nucleotide sequence ID" value="NZ_CP138934.1"/>
</dbReference>
<organism evidence="19 20">
    <name type="scientific">Prochlorococcus marinus str. GP2</name>
    <dbReference type="NCBI Taxonomy" id="59925"/>
    <lineage>
        <taxon>Bacteria</taxon>
        <taxon>Bacillati</taxon>
        <taxon>Cyanobacteriota</taxon>
        <taxon>Cyanophyceae</taxon>
        <taxon>Synechococcales</taxon>
        <taxon>Prochlorococcaceae</taxon>
        <taxon>Prochlorococcus</taxon>
    </lineage>
</organism>
<keyword evidence="7" id="KW-1278">Translocase</keyword>
<keyword evidence="5 14" id="KW-0812">Transmembrane</keyword>
<evidence type="ECO:0000256" key="2">
    <source>
        <dbReference type="ARBA" id="ARBA00007866"/>
    </source>
</evidence>
<dbReference type="InterPro" id="IPR014222">
    <property type="entry name" value="Cyt_c_oxidase_su2"/>
</dbReference>
<dbReference type="PROSITE" id="PS50857">
    <property type="entry name" value="COX2_CUA"/>
    <property type="match status" value="1"/>
</dbReference>
<dbReference type="Gene3D" id="1.10.287.90">
    <property type="match status" value="1"/>
</dbReference>
<evidence type="ECO:0000256" key="10">
    <source>
        <dbReference type="ARBA" id="ARBA00023008"/>
    </source>
</evidence>
<evidence type="ECO:0000256" key="9">
    <source>
        <dbReference type="ARBA" id="ARBA00022989"/>
    </source>
</evidence>
<feature type="transmembrane region" description="Helical" evidence="16">
    <location>
        <begin position="7"/>
        <end position="26"/>
    </location>
</feature>
<evidence type="ECO:0000256" key="3">
    <source>
        <dbReference type="ARBA" id="ARBA00022448"/>
    </source>
</evidence>
<dbReference type="OrthoDB" id="9781261at2"/>
<feature type="domain" description="Cytochrome oxidase subunit II transmembrane region profile" evidence="18">
    <location>
        <begin position="20"/>
        <end position="118"/>
    </location>
</feature>
<dbReference type="Gene3D" id="2.60.40.420">
    <property type="entry name" value="Cupredoxins - blue copper proteins"/>
    <property type="match status" value="1"/>
</dbReference>
<dbReference type="InterPro" id="IPR045187">
    <property type="entry name" value="CcO_II"/>
</dbReference>
<keyword evidence="6 15" id="KW-0479">Metal-binding</keyword>
<keyword evidence="19" id="KW-0560">Oxidoreductase</keyword>
<evidence type="ECO:0000259" key="18">
    <source>
        <dbReference type="PROSITE" id="PS50999"/>
    </source>
</evidence>
<keyword evidence="8 14" id="KW-0249">Electron transport</keyword>
<dbReference type="eggNOG" id="COG1622">
    <property type="taxonomic scope" value="Bacteria"/>
</dbReference>
<dbReference type="PRINTS" id="PR01166">
    <property type="entry name" value="CYCOXIDASEII"/>
</dbReference>
<evidence type="ECO:0000256" key="15">
    <source>
        <dbReference type="RuleBase" id="RU004024"/>
    </source>
</evidence>
<evidence type="ECO:0000256" key="11">
    <source>
        <dbReference type="ARBA" id="ARBA00023136"/>
    </source>
</evidence>
<dbReference type="GO" id="GO:0005886">
    <property type="term" value="C:plasma membrane"/>
    <property type="evidence" value="ECO:0007669"/>
    <property type="project" value="UniProtKB-SubCell"/>
</dbReference>
<evidence type="ECO:0000313" key="20">
    <source>
        <dbReference type="Proteomes" id="UP000030598"/>
    </source>
</evidence>
<comment type="subcellular location">
    <subcellularLocation>
        <location evidence="14">Cell membrane</location>
        <topology evidence="14">Multi-pass membrane protein</topology>
    </subcellularLocation>
    <subcellularLocation>
        <location evidence="1">Membrane</location>
        <topology evidence="1">Multi-pass membrane protein</topology>
    </subcellularLocation>
</comment>
<dbReference type="Pfam" id="PF00116">
    <property type="entry name" value="COX2"/>
    <property type="match status" value="1"/>
</dbReference>
<evidence type="ECO:0000256" key="16">
    <source>
        <dbReference type="SAM" id="Phobius"/>
    </source>
</evidence>
<protein>
    <recommendedName>
        <fullName evidence="15">Cytochrome c oxidase subunit 2</fullName>
        <ecNumber evidence="15">7.1.1.9</ecNumber>
    </recommendedName>
</protein>
<evidence type="ECO:0000256" key="5">
    <source>
        <dbReference type="ARBA" id="ARBA00022692"/>
    </source>
</evidence>
<sequence length="267" mass="30347">MLNKNIYLILIISLVFAISFWIGFNVNLLPAEASINAPIYDELFKILFIIGLIIFIGMTIAVIYSLFKFRKRNDQIGDGIALEGNLSLEIVWTIIPSIIVLLIGLYSYNIYDRMGGMKELNHNHEMMSSNTEKIWAGISQTSDNEIAINNLSIEVSAMQFAFLFNYPKGNFISGELHVPVDQKVSMKMESKDVIHAFWVPEFRIKQDIIPGQPTILNFTPTKVGKYPIICAELCGPYHGGMRASIIVEEESDYNEWFNKNKKPEVNL</sequence>
<name>A0A0A1ZKA9_PROMR</name>
<dbReference type="PANTHER" id="PTHR22888">
    <property type="entry name" value="CYTOCHROME C OXIDASE, SUBUNIT II"/>
    <property type="match status" value="1"/>
</dbReference>
<evidence type="ECO:0000256" key="1">
    <source>
        <dbReference type="ARBA" id="ARBA00004141"/>
    </source>
</evidence>
<keyword evidence="9 16" id="KW-1133">Transmembrane helix</keyword>
<dbReference type="PROSITE" id="PS00078">
    <property type="entry name" value="COX2"/>
    <property type="match status" value="1"/>
</dbReference>
<evidence type="ECO:0000313" key="19">
    <source>
        <dbReference type="EMBL" id="KGF88684.1"/>
    </source>
</evidence>
<dbReference type="PANTHER" id="PTHR22888:SF9">
    <property type="entry name" value="CYTOCHROME C OXIDASE SUBUNIT 2"/>
    <property type="match status" value="1"/>
</dbReference>
<dbReference type="SUPFAM" id="SSF81464">
    <property type="entry name" value="Cytochrome c oxidase subunit II-like, transmembrane region"/>
    <property type="match status" value="1"/>
</dbReference>
<feature type="domain" description="Cytochrome oxidase subunit II copper A binding" evidence="17">
    <location>
        <begin position="148"/>
        <end position="259"/>
    </location>
</feature>
<dbReference type="GO" id="GO:0005507">
    <property type="term" value="F:copper ion binding"/>
    <property type="evidence" value="ECO:0007669"/>
    <property type="project" value="InterPro"/>
</dbReference>
<evidence type="ECO:0000259" key="17">
    <source>
        <dbReference type="PROSITE" id="PS50857"/>
    </source>
</evidence>
<dbReference type="Pfam" id="PF02790">
    <property type="entry name" value="COX2_TM"/>
    <property type="match status" value="1"/>
</dbReference>
<proteinExistence type="inferred from homology"/>
<gene>
    <name evidence="19" type="ORF">EU91_0619</name>
</gene>
<dbReference type="EC" id="7.1.1.9" evidence="15"/>
<accession>A0A0A1ZKA9</accession>
<comment type="caution">
    <text evidence="19">The sequence shown here is derived from an EMBL/GenBank/DDBJ whole genome shotgun (WGS) entry which is preliminary data.</text>
</comment>
<keyword evidence="11 16" id="KW-0472">Membrane</keyword>